<dbReference type="EMBL" id="MPTB01000105">
    <property type="protein sequence ID" value="OMD34960.1"/>
    <property type="molecule type" value="Genomic_DNA"/>
</dbReference>
<evidence type="ECO:0000313" key="2">
    <source>
        <dbReference type="Proteomes" id="UP000187412"/>
    </source>
</evidence>
<protein>
    <submittedName>
        <fullName evidence="1">Uncharacterized protein</fullName>
    </submittedName>
</protein>
<name>A0ABX3GQT4_PAEBO</name>
<dbReference type="RefSeq" id="WP_076114641.1">
    <property type="nucleotide sequence ID" value="NZ_MPTB01000105.1"/>
</dbReference>
<proteinExistence type="predicted"/>
<accession>A0ABX3GQT4</accession>
<evidence type="ECO:0000313" key="1">
    <source>
        <dbReference type="EMBL" id="OMD34960.1"/>
    </source>
</evidence>
<sequence>MRKFVKLDVPKLDIHALRIPAGWSVSKNNFREIDPLNLDPDDDIWFMFTDSLLQLHYQKKSITLDMGWRPDISPEGNFLVVILINEDWDKPIDRFESKNYTEVIEFIETKLLEITTTL</sequence>
<comment type="caution">
    <text evidence="1">The sequence shown here is derived from an EMBL/GenBank/DDBJ whole genome shotgun (WGS) entry which is preliminary data.</text>
</comment>
<organism evidence="1 2">
    <name type="scientific">Paenibacillus borealis</name>
    <dbReference type="NCBI Taxonomy" id="160799"/>
    <lineage>
        <taxon>Bacteria</taxon>
        <taxon>Bacillati</taxon>
        <taxon>Bacillota</taxon>
        <taxon>Bacilli</taxon>
        <taxon>Bacillales</taxon>
        <taxon>Paenibacillaceae</taxon>
        <taxon>Paenibacillus</taxon>
    </lineage>
</organism>
<reference evidence="1 2" key="1">
    <citation type="submission" date="2016-10" db="EMBL/GenBank/DDBJ databases">
        <title>Paenibacillus species isolates.</title>
        <authorList>
            <person name="Beno S.M."/>
        </authorList>
    </citation>
    <scope>NUCLEOTIDE SEQUENCE [LARGE SCALE GENOMIC DNA]</scope>
    <source>
        <strain evidence="1 2">FSL H7-0744</strain>
    </source>
</reference>
<gene>
    <name evidence="1" type="ORF">BSK56_33360</name>
</gene>
<keyword evidence="2" id="KW-1185">Reference proteome</keyword>
<dbReference type="Proteomes" id="UP000187412">
    <property type="component" value="Unassembled WGS sequence"/>
</dbReference>